<organism evidence="1 2">
    <name type="scientific">Smallanthus sonchifolius</name>
    <dbReference type="NCBI Taxonomy" id="185202"/>
    <lineage>
        <taxon>Eukaryota</taxon>
        <taxon>Viridiplantae</taxon>
        <taxon>Streptophyta</taxon>
        <taxon>Embryophyta</taxon>
        <taxon>Tracheophyta</taxon>
        <taxon>Spermatophyta</taxon>
        <taxon>Magnoliopsida</taxon>
        <taxon>eudicotyledons</taxon>
        <taxon>Gunneridae</taxon>
        <taxon>Pentapetalae</taxon>
        <taxon>asterids</taxon>
        <taxon>campanulids</taxon>
        <taxon>Asterales</taxon>
        <taxon>Asteraceae</taxon>
        <taxon>Asteroideae</taxon>
        <taxon>Heliantheae alliance</taxon>
        <taxon>Millerieae</taxon>
        <taxon>Smallanthus</taxon>
    </lineage>
</organism>
<comment type="caution">
    <text evidence="1">The sequence shown here is derived from an EMBL/GenBank/DDBJ whole genome shotgun (WGS) entry which is preliminary data.</text>
</comment>
<protein>
    <submittedName>
        <fullName evidence="1">Uncharacterized protein</fullName>
    </submittedName>
</protein>
<keyword evidence="2" id="KW-1185">Reference proteome</keyword>
<dbReference type="EMBL" id="CM042019">
    <property type="protein sequence ID" value="KAI3825297.1"/>
    <property type="molecule type" value="Genomic_DNA"/>
</dbReference>
<dbReference type="Proteomes" id="UP001056120">
    <property type="component" value="Linkage Group LG02"/>
</dbReference>
<sequence>MDVKTKAPETECISFPVTVNADDKKMMIDEMVINKKEMVLEVLMADNPSVPAKTLKEFIYLKDFLINDLTEKLSQSRATVFPPPTSGHYSSILGPHPIKPHESIVETDDSSVDVSKTMKADEVLDVNDITVGFGFSNKDLVNSDVSQDDDCKPLSPASNNCFDKIIYVAKEFIPIKFMKEGTIQQQSCDTLKEGPKVSKNDDFVGSSDISSHSMLYPASMSNEEVNCRTKD</sequence>
<reference evidence="2" key="1">
    <citation type="journal article" date="2022" name="Mol. Ecol. Resour.">
        <title>The genomes of chicory, endive, great burdock and yacon provide insights into Asteraceae palaeo-polyploidization history and plant inulin production.</title>
        <authorList>
            <person name="Fan W."/>
            <person name="Wang S."/>
            <person name="Wang H."/>
            <person name="Wang A."/>
            <person name="Jiang F."/>
            <person name="Liu H."/>
            <person name="Zhao H."/>
            <person name="Xu D."/>
            <person name="Zhang Y."/>
        </authorList>
    </citation>
    <scope>NUCLEOTIDE SEQUENCE [LARGE SCALE GENOMIC DNA]</scope>
    <source>
        <strain evidence="2">cv. Yunnan</strain>
    </source>
</reference>
<gene>
    <name evidence="1" type="ORF">L1987_06778</name>
</gene>
<accession>A0ACB9JZ36</accession>
<name>A0ACB9JZ36_9ASTR</name>
<evidence type="ECO:0000313" key="1">
    <source>
        <dbReference type="EMBL" id="KAI3825297.1"/>
    </source>
</evidence>
<reference evidence="1 2" key="2">
    <citation type="journal article" date="2022" name="Mol. Ecol. Resour.">
        <title>The genomes of chicory, endive, great burdock and yacon provide insights into Asteraceae paleo-polyploidization history and plant inulin production.</title>
        <authorList>
            <person name="Fan W."/>
            <person name="Wang S."/>
            <person name="Wang H."/>
            <person name="Wang A."/>
            <person name="Jiang F."/>
            <person name="Liu H."/>
            <person name="Zhao H."/>
            <person name="Xu D."/>
            <person name="Zhang Y."/>
        </authorList>
    </citation>
    <scope>NUCLEOTIDE SEQUENCE [LARGE SCALE GENOMIC DNA]</scope>
    <source>
        <strain evidence="2">cv. Yunnan</strain>
        <tissue evidence="1">Leaves</tissue>
    </source>
</reference>
<proteinExistence type="predicted"/>
<evidence type="ECO:0000313" key="2">
    <source>
        <dbReference type="Proteomes" id="UP001056120"/>
    </source>
</evidence>